<accession>A0A143BNT1</accession>
<dbReference type="SUPFAM" id="SSF111038">
    <property type="entry name" value="YjbQ-like"/>
    <property type="match status" value="1"/>
</dbReference>
<gene>
    <name evidence="2" type="ORF">GEMMAAP_17480</name>
</gene>
<dbReference type="EMBL" id="CP011454">
    <property type="protein sequence ID" value="AMW06094.1"/>
    <property type="molecule type" value="Genomic_DNA"/>
</dbReference>
<dbReference type="PIRSF" id="PIRSF004681">
    <property type="entry name" value="UCP004681"/>
    <property type="match status" value="1"/>
</dbReference>
<evidence type="ECO:0000313" key="2">
    <source>
        <dbReference type="EMBL" id="AMW06094.1"/>
    </source>
</evidence>
<comment type="similarity">
    <text evidence="1">Belongs to the UPF0047 family.</text>
</comment>
<evidence type="ECO:0000256" key="1">
    <source>
        <dbReference type="ARBA" id="ARBA00005534"/>
    </source>
</evidence>
<dbReference type="KEGG" id="gph:GEMMAAP_17480"/>
<dbReference type="PANTHER" id="PTHR30615">
    <property type="entry name" value="UNCHARACTERIZED PROTEIN YJBQ-RELATED"/>
    <property type="match status" value="1"/>
</dbReference>
<dbReference type="OrthoDB" id="9801725at2"/>
<dbReference type="AlphaFoldDB" id="A0A143BNT1"/>
<sequence length="142" mass="16046">MPPLRHRLALTTTRPIDLLDITESVREWVRQSGVQHGLLTVMSPHTTARITLNEREGELQQDMIRWLEQLAPATAAYGHNRAPVDDRLNAHAHLLGLFLNATETIPVTDGELELGGWQSLFLVELDGPRTAREVHLHLLRTE</sequence>
<dbReference type="RefSeq" id="WP_026848174.1">
    <property type="nucleotide sequence ID" value="NZ_CP011454.1"/>
</dbReference>
<dbReference type="InterPro" id="IPR001602">
    <property type="entry name" value="UPF0047_YjbQ-like"/>
</dbReference>
<protein>
    <submittedName>
        <fullName evidence="2">Secondary thiamine-phosphate synthase enzyme</fullName>
    </submittedName>
</protein>
<organism evidence="2 3">
    <name type="scientific">Gemmatimonas phototrophica</name>
    <dbReference type="NCBI Taxonomy" id="1379270"/>
    <lineage>
        <taxon>Bacteria</taxon>
        <taxon>Pseudomonadati</taxon>
        <taxon>Gemmatimonadota</taxon>
        <taxon>Gemmatimonadia</taxon>
        <taxon>Gemmatimonadales</taxon>
        <taxon>Gemmatimonadaceae</taxon>
        <taxon>Gemmatimonas</taxon>
    </lineage>
</organism>
<keyword evidence="3" id="KW-1185">Reference proteome</keyword>
<dbReference type="Proteomes" id="UP000076404">
    <property type="component" value="Chromosome"/>
</dbReference>
<evidence type="ECO:0000313" key="3">
    <source>
        <dbReference type="Proteomes" id="UP000076404"/>
    </source>
</evidence>
<name>A0A143BNT1_9BACT</name>
<dbReference type="Gene3D" id="2.60.120.460">
    <property type="entry name" value="YjbQ-like"/>
    <property type="match status" value="1"/>
</dbReference>
<reference evidence="2 3" key="2">
    <citation type="journal article" date="2016" name="Environ. Microbiol. Rep.">
        <title>Metagenomic evidence for the presence of phototrophic Gemmatimonadetes bacteria in diverse environments.</title>
        <authorList>
            <person name="Zeng Y."/>
            <person name="Baumbach J."/>
            <person name="Barbosa E.G."/>
            <person name="Azevedo V."/>
            <person name="Zhang C."/>
            <person name="Koblizek M."/>
        </authorList>
    </citation>
    <scope>NUCLEOTIDE SEQUENCE [LARGE SCALE GENOMIC DNA]</scope>
    <source>
        <strain evidence="2 3">AP64</strain>
    </source>
</reference>
<dbReference type="PANTHER" id="PTHR30615:SF8">
    <property type="entry name" value="UPF0047 PROTEIN C4A8.02C"/>
    <property type="match status" value="1"/>
</dbReference>
<dbReference type="NCBIfam" id="TIGR00149">
    <property type="entry name" value="TIGR00149_YjbQ"/>
    <property type="match status" value="1"/>
</dbReference>
<dbReference type="Pfam" id="PF01894">
    <property type="entry name" value="YjbQ"/>
    <property type="match status" value="1"/>
</dbReference>
<dbReference type="STRING" id="1379270.GEMMAAP_17480"/>
<dbReference type="InterPro" id="IPR035917">
    <property type="entry name" value="YjbQ-like_sf"/>
</dbReference>
<reference evidence="2 3" key="1">
    <citation type="journal article" date="2014" name="Proc. Natl. Acad. Sci. U.S.A.">
        <title>Functional type 2 photosynthetic reaction centers found in the rare bacterial phylum Gemmatimonadetes.</title>
        <authorList>
            <person name="Zeng Y."/>
            <person name="Feng F."/>
            <person name="Medova H."/>
            <person name="Dean J."/>
            <person name="Koblizek M."/>
        </authorList>
    </citation>
    <scope>NUCLEOTIDE SEQUENCE [LARGE SCALE GENOMIC DNA]</scope>
    <source>
        <strain evidence="2 3">AP64</strain>
    </source>
</reference>
<dbReference type="eggNOG" id="COG0432">
    <property type="taxonomic scope" value="Bacteria"/>
</dbReference>
<proteinExistence type="inferred from homology"/>